<sequence>MEKQKMRLQYWKEHFSIKEILEGLGTYKNKLYALYKKHEITTRGHMQTKGKGKEEAIPKEYTPSNLQYTHSTELAQTQILPPTIPIQEVPDLVKKNWGNCRRSTMCFKCISRKKIR</sequence>
<keyword evidence="1" id="KW-0614">Plasmid</keyword>
<proteinExistence type="predicted"/>
<dbReference type="AlphaFoldDB" id="A0A9W3PJH8"/>
<accession>A0A9W3PJH8</accession>
<evidence type="ECO:0000313" key="2">
    <source>
        <dbReference type="Proteomes" id="UP000018566"/>
    </source>
</evidence>
<reference evidence="1 2" key="1">
    <citation type="submission" date="2013-05" db="EMBL/GenBank/DDBJ databases">
        <title>Complete genome sequence of Bacillus thuringiensis YBT-1518, a typical strain with high toxicity to nematode.</title>
        <authorList>
            <person name="Wang P."/>
            <person name="Zhang C."/>
            <person name="Guo M."/>
            <person name="Guo S."/>
            <person name="Zhu Y."/>
            <person name="Zheng J."/>
            <person name="Zhu L."/>
            <person name="Ruan L."/>
            <person name="Peng D."/>
            <person name="Sun M."/>
        </authorList>
    </citation>
    <scope>NUCLEOTIDE SEQUENCE [LARGE SCALE GENOMIC DNA]</scope>
    <source>
        <strain evidence="1 2">YBT-1518</strain>
        <plasmid evidence="1 2">pBMB0231</plasmid>
    </source>
</reference>
<protein>
    <submittedName>
        <fullName evidence="1">Uncharacterized protein</fullName>
    </submittedName>
</protein>
<dbReference type="Proteomes" id="UP000018566">
    <property type="component" value="Plasmid pBMB0231"/>
</dbReference>
<organism evidence="1 2">
    <name type="scientific">Bacillus thuringiensis YBT-1518</name>
    <dbReference type="NCBI Taxonomy" id="529122"/>
    <lineage>
        <taxon>Bacteria</taxon>
        <taxon>Bacillati</taxon>
        <taxon>Bacillota</taxon>
        <taxon>Bacilli</taxon>
        <taxon>Bacillales</taxon>
        <taxon>Bacillaceae</taxon>
        <taxon>Bacillus</taxon>
        <taxon>Bacillus cereus group</taxon>
    </lineage>
</organism>
<gene>
    <name evidence="1" type="ORF">YBT1518_33761</name>
</gene>
<geneLocation type="plasmid" evidence="1 2">
    <name>pBMB0231</name>
</geneLocation>
<name>A0A9W3PJH8_BACTU</name>
<evidence type="ECO:0000313" key="1">
    <source>
        <dbReference type="EMBL" id="AHA75439.1"/>
    </source>
</evidence>
<dbReference type="RefSeq" id="WP_000414830.1">
    <property type="nucleotide sequence ID" value="NC_022876.1"/>
</dbReference>
<dbReference type="EMBL" id="CP005938">
    <property type="protein sequence ID" value="AHA75439.1"/>
    <property type="molecule type" value="Genomic_DNA"/>
</dbReference>
<dbReference type="KEGG" id="bthu:YBT1518_33761"/>